<evidence type="ECO:0000313" key="3">
    <source>
        <dbReference type="Proteomes" id="UP000054928"/>
    </source>
</evidence>
<protein>
    <recommendedName>
        <fullName evidence="4">RxLR-like protein</fullName>
    </recommendedName>
</protein>
<name>A0A0P1AK18_PLAHL</name>
<dbReference type="Proteomes" id="UP000054928">
    <property type="component" value="Unassembled WGS sequence"/>
</dbReference>
<keyword evidence="1" id="KW-0732">Signal</keyword>
<reference evidence="3" key="1">
    <citation type="submission" date="2014-09" db="EMBL/GenBank/DDBJ databases">
        <authorList>
            <person name="Sharma Rahul"/>
            <person name="Thines Marco"/>
        </authorList>
    </citation>
    <scope>NUCLEOTIDE SEQUENCE [LARGE SCALE GENOMIC DNA]</scope>
</reference>
<evidence type="ECO:0000256" key="1">
    <source>
        <dbReference type="SAM" id="SignalP"/>
    </source>
</evidence>
<keyword evidence="3" id="KW-1185">Reference proteome</keyword>
<dbReference type="RefSeq" id="XP_036263176.1">
    <property type="nucleotide sequence ID" value="XM_036407478.1"/>
</dbReference>
<evidence type="ECO:0008006" key="4">
    <source>
        <dbReference type="Google" id="ProtNLM"/>
    </source>
</evidence>
<dbReference type="GeneID" id="59052580"/>
<proteinExistence type="predicted"/>
<evidence type="ECO:0000313" key="2">
    <source>
        <dbReference type="EMBL" id="CEG41354.1"/>
    </source>
</evidence>
<sequence>MLISSVTCIFLLYAVKSARSSFSCKGSNAPVMATTLPHNQLDTRIVGVTYQHLKNTIVQSAL</sequence>
<feature type="chain" id="PRO_5006058728" description="RxLR-like protein" evidence="1">
    <location>
        <begin position="21"/>
        <end position="62"/>
    </location>
</feature>
<organism evidence="2 3">
    <name type="scientific">Plasmopara halstedii</name>
    <name type="common">Downy mildew of sunflower</name>
    <dbReference type="NCBI Taxonomy" id="4781"/>
    <lineage>
        <taxon>Eukaryota</taxon>
        <taxon>Sar</taxon>
        <taxon>Stramenopiles</taxon>
        <taxon>Oomycota</taxon>
        <taxon>Peronosporomycetes</taxon>
        <taxon>Peronosporales</taxon>
        <taxon>Peronosporaceae</taxon>
        <taxon>Plasmopara</taxon>
    </lineage>
</organism>
<dbReference type="EMBL" id="CCYD01000553">
    <property type="protein sequence ID" value="CEG41354.1"/>
    <property type="molecule type" value="Genomic_DNA"/>
</dbReference>
<dbReference type="AlphaFoldDB" id="A0A0P1AK18"/>
<accession>A0A0P1AK18</accession>
<feature type="signal peptide" evidence="1">
    <location>
        <begin position="1"/>
        <end position="20"/>
    </location>
</feature>